<dbReference type="SUPFAM" id="SSF51445">
    <property type="entry name" value="(Trans)glycosidases"/>
    <property type="match status" value="1"/>
</dbReference>
<proteinExistence type="inferred from homology"/>
<dbReference type="SMART" id="SM00636">
    <property type="entry name" value="Glyco_18"/>
    <property type="match status" value="1"/>
</dbReference>
<dbReference type="Proteomes" id="UP000410492">
    <property type="component" value="Unassembled WGS sequence"/>
</dbReference>
<dbReference type="PROSITE" id="PS51910">
    <property type="entry name" value="GH18_2"/>
    <property type="match status" value="1"/>
</dbReference>
<keyword evidence="10" id="KW-1185">Reference proteome</keyword>
<evidence type="ECO:0000256" key="1">
    <source>
        <dbReference type="ARBA" id="ARBA00004613"/>
    </source>
</evidence>
<dbReference type="GO" id="GO:0005576">
    <property type="term" value="C:extracellular region"/>
    <property type="evidence" value="ECO:0007669"/>
    <property type="project" value="UniProtKB-SubCell"/>
</dbReference>
<feature type="signal peptide" evidence="7">
    <location>
        <begin position="1"/>
        <end position="20"/>
    </location>
</feature>
<evidence type="ECO:0000259" key="8">
    <source>
        <dbReference type="PROSITE" id="PS51910"/>
    </source>
</evidence>
<keyword evidence="6" id="KW-0325">Glycoprotein</keyword>
<dbReference type="InterPro" id="IPR015520">
    <property type="entry name" value="IDGF"/>
</dbReference>
<name>A0A653BKN6_CALMS</name>
<dbReference type="PANTHER" id="PTHR11177:SF235">
    <property type="entry name" value="CHITINASE-LIKE PROTEIN IDGF1-RELATED"/>
    <property type="match status" value="1"/>
</dbReference>
<dbReference type="AlphaFoldDB" id="A0A653BKN6"/>
<keyword evidence="4 7" id="KW-0732">Signal</keyword>
<evidence type="ECO:0000256" key="5">
    <source>
        <dbReference type="ARBA" id="ARBA00023157"/>
    </source>
</evidence>
<dbReference type="InterPro" id="IPR011583">
    <property type="entry name" value="Chitinase_II/V-like_cat"/>
</dbReference>
<dbReference type="Gene3D" id="3.10.50.10">
    <property type="match status" value="1"/>
</dbReference>
<dbReference type="Gene3D" id="3.20.20.80">
    <property type="entry name" value="Glycosidases"/>
    <property type="match status" value="1"/>
</dbReference>
<dbReference type="FunFam" id="3.20.20.80:FF:000071">
    <property type="entry name" value="Imaginal disc growth factor"/>
    <property type="match status" value="1"/>
</dbReference>
<dbReference type="PANTHER" id="PTHR11177">
    <property type="entry name" value="CHITINASE"/>
    <property type="match status" value="1"/>
</dbReference>
<feature type="domain" description="GH18" evidence="8">
    <location>
        <begin position="22"/>
        <end position="448"/>
    </location>
</feature>
<dbReference type="InterPro" id="IPR029070">
    <property type="entry name" value="Chitinase_insertion_sf"/>
</dbReference>
<protein>
    <recommendedName>
        <fullName evidence="8">GH18 domain-containing protein</fullName>
    </recommendedName>
</protein>
<comment type="similarity">
    <text evidence="2">Belongs to the glycosyl hydrolase 18 family. IDGF subfamily.</text>
</comment>
<dbReference type="CDD" id="cd02873">
    <property type="entry name" value="GH18_IDGF"/>
    <property type="match status" value="1"/>
</dbReference>
<evidence type="ECO:0000313" key="10">
    <source>
        <dbReference type="Proteomes" id="UP000410492"/>
    </source>
</evidence>
<organism evidence="9 10">
    <name type="scientific">Callosobruchus maculatus</name>
    <name type="common">Southern cowpea weevil</name>
    <name type="synonym">Pulse bruchid</name>
    <dbReference type="NCBI Taxonomy" id="64391"/>
    <lineage>
        <taxon>Eukaryota</taxon>
        <taxon>Metazoa</taxon>
        <taxon>Ecdysozoa</taxon>
        <taxon>Arthropoda</taxon>
        <taxon>Hexapoda</taxon>
        <taxon>Insecta</taxon>
        <taxon>Pterygota</taxon>
        <taxon>Neoptera</taxon>
        <taxon>Endopterygota</taxon>
        <taxon>Coleoptera</taxon>
        <taxon>Polyphaga</taxon>
        <taxon>Cucujiformia</taxon>
        <taxon>Chrysomeloidea</taxon>
        <taxon>Chrysomelidae</taxon>
        <taxon>Bruchinae</taxon>
        <taxon>Bruchini</taxon>
        <taxon>Callosobruchus</taxon>
    </lineage>
</organism>
<evidence type="ECO:0000256" key="2">
    <source>
        <dbReference type="ARBA" id="ARBA00006606"/>
    </source>
</evidence>
<dbReference type="OrthoDB" id="76388at2759"/>
<dbReference type="EMBL" id="CAACVG010001983">
    <property type="protein sequence ID" value="VEN35940.1"/>
    <property type="molecule type" value="Genomic_DNA"/>
</dbReference>
<feature type="chain" id="PRO_5024874241" description="GH18 domain-containing protein" evidence="7">
    <location>
        <begin position="21"/>
        <end position="448"/>
    </location>
</feature>
<dbReference type="GO" id="GO:0008061">
    <property type="term" value="F:chitin binding"/>
    <property type="evidence" value="ECO:0007669"/>
    <property type="project" value="InterPro"/>
</dbReference>
<reference evidence="9 10" key="1">
    <citation type="submission" date="2019-01" db="EMBL/GenBank/DDBJ databases">
        <authorList>
            <person name="Sayadi A."/>
        </authorList>
    </citation>
    <scope>NUCLEOTIDE SEQUENCE [LARGE SCALE GENOMIC DNA]</scope>
</reference>
<evidence type="ECO:0000313" key="9">
    <source>
        <dbReference type="EMBL" id="VEN35940.1"/>
    </source>
</evidence>
<dbReference type="InterPro" id="IPR017853">
    <property type="entry name" value="GH"/>
</dbReference>
<comment type="subcellular location">
    <subcellularLocation>
        <location evidence="1">Secreted</location>
    </subcellularLocation>
</comment>
<keyword evidence="3" id="KW-0964">Secreted</keyword>
<dbReference type="InterPro" id="IPR001223">
    <property type="entry name" value="Glyco_hydro18_cat"/>
</dbReference>
<dbReference type="Pfam" id="PF00704">
    <property type="entry name" value="Glyco_hydro_18"/>
    <property type="match status" value="1"/>
</dbReference>
<dbReference type="GO" id="GO:0004568">
    <property type="term" value="F:chitinase activity"/>
    <property type="evidence" value="ECO:0007669"/>
    <property type="project" value="TreeGrafter"/>
</dbReference>
<evidence type="ECO:0000256" key="4">
    <source>
        <dbReference type="ARBA" id="ARBA00022729"/>
    </source>
</evidence>
<sequence length="448" mass="51040">MAMVKIVVVALLALVCYAKADSKVICYYDHRSNFREGMGKFDIPFLEPALQVCTHLIYGYAGINPDNYKMVPLNEAFDVNKDNYRHITELKRRFPGLRVLLSVGGGNDISGEGQERNLVYRTVLESVDHRLTFINSAKDLVKHYGFDGLDLAWEFPETKPKKIRSSFKQFFVNLKHKIVGESVVDDKAEEHKEQFTALVREIRNSFRHDGLLLSMSVLPNVNSTVYYDPRSLAPHLDFVSLRNFDFYTPHRNPKEADYTAPLYELLDRKADENGDYQVRYWLQNAFPANKLIYGISTYGRTWRMTEDSGLTGVPPFYTEGPGEEGPYTKEVGLLAFPEICSKIATPKEIQAGYLGKLRKINDPTKRFEYWNTTDVSKRFGTYAYRLPKDDKEGIWVSFEDPDTVTSKASYVKAKGLGGVAIVDLTLDDFRGLCTGDKYPILRAAKFGL</sequence>
<dbReference type="GO" id="GO:0005975">
    <property type="term" value="P:carbohydrate metabolic process"/>
    <property type="evidence" value="ECO:0007669"/>
    <property type="project" value="InterPro"/>
</dbReference>
<keyword evidence="5" id="KW-1015">Disulfide bond</keyword>
<dbReference type="GO" id="GO:0006032">
    <property type="term" value="P:chitin catabolic process"/>
    <property type="evidence" value="ECO:0007669"/>
    <property type="project" value="TreeGrafter"/>
</dbReference>
<evidence type="ECO:0000256" key="6">
    <source>
        <dbReference type="ARBA" id="ARBA00023180"/>
    </source>
</evidence>
<dbReference type="InterPro" id="IPR050314">
    <property type="entry name" value="Glycosyl_Hydrlase_18"/>
</dbReference>
<gene>
    <name evidence="9" type="ORF">CALMAC_LOCUS1701</name>
</gene>
<dbReference type="SUPFAM" id="SSF54556">
    <property type="entry name" value="Chitinase insertion domain"/>
    <property type="match status" value="1"/>
</dbReference>
<evidence type="ECO:0000256" key="7">
    <source>
        <dbReference type="SAM" id="SignalP"/>
    </source>
</evidence>
<accession>A0A653BKN6</accession>
<evidence type="ECO:0000256" key="3">
    <source>
        <dbReference type="ARBA" id="ARBA00022525"/>
    </source>
</evidence>